<protein>
    <submittedName>
        <fullName evidence="1">Uncharacterized protein</fullName>
    </submittedName>
</protein>
<evidence type="ECO:0000313" key="2">
    <source>
        <dbReference type="Proteomes" id="UP000774570"/>
    </source>
</evidence>
<gene>
    <name evidence="1" type="ORF">K1Y72_35605</name>
</gene>
<reference evidence="1 2" key="1">
    <citation type="submission" date="2021-07" db="EMBL/GenBank/DDBJ databases">
        <title>Actinomadura sp. PM05-2 isolated from lichen.</title>
        <authorList>
            <person name="Somphong A."/>
            <person name="Phongsopitanun W."/>
            <person name="Tanasupawat S."/>
            <person name="Peongsungnone V."/>
        </authorList>
    </citation>
    <scope>NUCLEOTIDE SEQUENCE [LARGE SCALE GENOMIC DNA]</scope>
    <source>
        <strain evidence="1 2">PM05-2</strain>
    </source>
</reference>
<proteinExistence type="predicted"/>
<evidence type="ECO:0000313" key="1">
    <source>
        <dbReference type="EMBL" id="MBW8487723.1"/>
    </source>
</evidence>
<dbReference type="EMBL" id="JAIBOA010000042">
    <property type="protein sequence ID" value="MBW8487723.1"/>
    <property type="molecule type" value="Genomic_DNA"/>
</dbReference>
<name>A0ABS7G4V8_9ACTN</name>
<keyword evidence="2" id="KW-1185">Reference proteome</keyword>
<dbReference type="Proteomes" id="UP000774570">
    <property type="component" value="Unassembled WGS sequence"/>
</dbReference>
<sequence>MAEWRLFDQVGEVVRATTPPELGRPHLRVHGGGLKVWFGGAEAPREHYEAQVVAAEVAGGRVLEIGFHAEHRREADNEAVLARLLAAEPRWRPVLGEETVAGAFLGAAAWRRVSETWADPDLEDREAVFEIGVRLVEYMTALEPLRGAADRAVSL</sequence>
<accession>A0ABS7G4V8</accession>
<dbReference type="RefSeq" id="WP_220170959.1">
    <property type="nucleotide sequence ID" value="NZ_JAIBOA010000042.1"/>
</dbReference>
<comment type="caution">
    <text evidence="1">The sequence shown here is derived from an EMBL/GenBank/DDBJ whole genome shotgun (WGS) entry which is preliminary data.</text>
</comment>
<organism evidence="1 2">
    <name type="scientific">Actinomadura parmotrematis</name>
    <dbReference type="NCBI Taxonomy" id="2864039"/>
    <lineage>
        <taxon>Bacteria</taxon>
        <taxon>Bacillati</taxon>
        <taxon>Actinomycetota</taxon>
        <taxon>Actinomycetes</taxon>
        <taxon>Streptosporangiales</taxon>
        <taxon>Thermomonosporaceae</taxon>
        <taxon>Actinomadura</taxon>
    </lineage>
</organism>